<keyword evidence="4" id="KW-1003">Cell membrane</keyword>
<dbReference type="EC" id="4.6.1.2" evidence="3"/>
<gene>
    <name evidence="16" type="ORF">WR25_12113</name>
</gene>
<evidence type="ECO:0000313" key="16">
    <source>
        <dbReference type="EMBL" id="PAV60945.1"/>
    </source>
</evidence>
<keyword evidence="17" id="KW-1185">Reference proteome</keyword>
<keyword evidence="6 14" id="KW-0732">Signal</keyword>
<evidence type="ECO:0000256" key="6">
    <source>
        <dbReference type="ARBA" id="ARBA00022729"/>
    </source>
</evidence>
<dbReference type="AlphaFoldDB" id="A0A2A2JH08"/>
<evidence type="ECO:0000256" key="5">
    <source>
        <dbReference type="ARBA" id="ARBA00022692"/>
    </source>
</evidence>
<keyword evidence="8" id="KW-1133">Transmembrane helix</keyword>
<proteinExistence type="predicted"/>
<evidence type="ECO:0000256" key="2">
    <source>
        <dbReference type="ARBA" id="ARBA00004251"/>
    </source>
</evidence>
<name>A0A2A2JH08_9BILA</name>
<dbReference type="GO" id="GO:0017046">
    <property type="term" value="F:peptide hormone binding"/>
    <property type="evidence" value="ECO:0007669"/>
    <property type="project" value="TreeGrafter"/>
</dbReference>
<reference evidence="16 17" key="1">
    <citation type="journal article" date="2017" name="Curr. Biol.">
        <title>Genome architecture and evolution of a unichromosomal asexual nematode.</title>
        <authorList>
            <person name="Fradin H."/>
            <person name="Zegar C."/>
            <person name="Gutwein M."/>
            <person name="Lucas J."/>
            <person name="Kovtun M."/>
            <person name="Corcoran D."/>
            <person name="Baugh L.R."/>
            <person name="Kiontke K."/>
            <person name="Gunsalus K."/>
            <person name="Fitch D.H."/>
            <person name="Piano F."/>
        </authorList>
    </citation>
    <scope>NUCLEOTIDE SEQUENCE [LARGE SCALE GENOMIC DNA]</scope>
    <source>
        <strain evidence="16">PF1309</strain>
    </source>
</reference>
<comment type="subcellular location">
    <subcellularLocation>
        <location evidence="2">Cell membrane</location>
        <topology evidence="2">Single-pass type I membrane protein</topology>
    </subcellularLocation>
</comment>
<keyword evidence="10" id="KW-0675">Receptor</keyword>
<protein>
    <recommendedName>
        <fullName evidence="3">guanylate cyclase</fullName>
        <ecNumber evidence="3">4.6.1.2</ecNumber>
    </recommendedName>
</protein>
<organism evidence="16 17">
    <name type="scientific">Diploscapter pachys</name>
    <dbReference type="NCBI Taxonomy" id="2018661"/>
    <lineage>
        <taxon>Eukaryota</taxon>
        <taxon>Metazoa</taxon>
        <taxon>Ecdysozoa</taxon>
        <taxon>Nematoda</taxon>
        <taxon>Chromadorea</taxon>
        <taxon>Rhabditida</taxon>
        <taxon>Rhabditina</taxon>
        <taxon>Rhabditomorpha</taxon>
        <taxon>Rhabditoidea</taxon>
        <taxon>Rhabditidae</taxon>
        <taxon>Diploscapter</taxon>
    </lineage>
</organism>
<dbReference type="FunFam" id="3.40.50.2300:FF:000241">
    <property type="entry name" value="Guanylate cyclase"/>
    <property type="match status" value="1"/>
</dbReference>
<evidence type="ECO:0000256" key="7">
    <source>
        <dbReference type="ARBA" id="ARBA00022741"/>
    </source>
</evidence>
<keyword evidence="12" id="KW-0456">Lyase</keyword>
<evidence type="ECO:0000256" key="10">
    <source>
        <dbReference type="ARBA" id="ARBA00023170"/>
    </source>
</evidence>
<feature type="signal peptide" evidence="14">
    <location>
        <begin position="1"/>
        <end position="19"/>
    </location>
</feature>
<dbReference type="InterPro" id="IPR052612">
    <property type="entry name" value="ANP_Clearance_Receptor"/>
</dbReference>
<keyword evidence="11" id="KW-0325">Glycoprotein</keyword>
<dbReference type="EMBL" id="LIAE01010443">
    <property type="protein sequence ID" value="PAV60945.1"/>
    <property type="molecule type" value="Genomic_DNA"/>
</dbReference>
<dbReference type="GO" id="GO:0038023">
    <property type="term" value="F:signaling receptor activity"/>
    <property type="evidence" value="ECO:0007669"/>
    <property type="project" value="TreeGrafter"/>
</dbReference>
<dbReference type="PANTHER" id="PTHR44755">
    <property type="entry name" value="NATRIURETIC PEPTIDE RECEPTOR 3-RELATED"/>
    <property type="match status" value="1"/>
</dbReference>
<feature type="chain" id="PRO_5012945949" description="guanylate cyclase" evidence="14">
    <location>
        <begin position="20"/>
        <end position="406"/>
    </location>
</feature>
<dbReference type="SUPFAM" id="SSF53822">
    <property type="entry name" value="Periplasmic binding protein-like I"/>
    <property type="match status" value="1"/>
</dbReference>
<evidence type="ECO:0000256" key="14">
    <source>
        <dbReference type="SAM" id="SignalP"/>
    </source>
</evidence>
<dbReference type="InterPro" id="IPR028082">
    <property type="entry name" value="Peripla_BP_I"/>
</dbReference>
<dbReference type="GO" id="GO:0005886">
    <property type="term" value="C:plasma membrane"/>
    <property type="evidence" value="ECO:0007669"/>
    <property type="project" value="UniProtKB-SubCell"/>
</dbReference>
<dbReference type="Gene3D" id="3.40.50.2300">
    <property type="match status" value="2"/>
</dbReference>
<evidence type="ECO:0000313" key="17">
    <source>
        <dbReference type="Proteomes" id="UP000218231"/>
    </source>
</evidence>
<evidence type="ECO:0000256" key="9">
    <source>
        <dbReference type="ARBA" id="ARBA00023136"/>
    </source>
</evidence>
<keyword evidence="13" id="KW-0141">cGMP biosynthesis</keyword>
<dbReference type="GO" id="GO:0004383">
    <property type="term" value="F:guanylate cyclase activity"/>
    <property type="evidence" value="ECO:0007669"/>
    <property type="project" value="UniProtKB-EC"/>
</dbReference>
<keyword evidence="9" id="KW-0472">Membrane</keyword>
<dbReference type="GO" id="GO:0000166">
    <property type="term" value="F:nucleotide binding"/>
    <property type="evidence" value="ECO:0007669"/>
    <property type="project" value="UniProtKB-KW"/>
</dbReference>
<comment type="caution">
    <text evidence="16">The sequence shown here is derived from an EMBL/GenBank/DDBJ whole genome shotgun (WGS) entry which is preliminary data.</text>
</comment>
<dbReference type="CDD" id="cd06352">
    <property type="entry name" value="PBP1_NPR_GC-like"/>
    <property type="match status" value="1"/>
</dbReference>
<evidence type="ECO:0000256" key="11">
    <source>
        <dbReference type="ARBA" id="ARBA00023180"/>
    </source>
</evidence>
<dbReference type="GO" id="GO:0007165">
    <property type="term" value="P:signal transduction"/>
    <property type="evidence" value="ECO:0007669"/>
    <property type="project" value="TreeGrafter"/>
</dbReference>
<dbReference type="InterPro" id="IPR001828">
    <property type="entry name" value="ANF_lig-bd_rcpt"/>
</dbReference>
<keyword evidence="7" id="KW-0547">Nucleotide-binding</keyword>
<keyword evidence="5" id="KW-0812">Transmembrane</keyword>
<evidence type="ECO:0000256" key="12">
    <source>
        <dbReference type="ARBA" id="ARBA00023239"/>
    </source>
</evidence>
<comment type="catalytic activity">
    <reaction evidence="1">
        <text>GTP = 3',5'-cyclic GMP + diphosphate</text>
        <dbReference type="Rhea" id="RHEA:13665"/>
        <dbReference type="ChEBI" id="CHEBI:33019"/>
        <dbReference type="ChEBI" id="CHEBI:37565"/>
        <dbReference type="ChEBI" id="CHEBI:57746"/>
        <dbReference type="EC" id="4.6.1.2"/>
    </reaction>
</comment>
<evidence type="ECO:0000256" key="13">
    <source>
        <dbReference type="ARBA" id="ARBA00023293"/>
    </source>
</evidence>
<dbReference type="Pfam" id="PF01094">
    <property type="entry name" value="ANF_receptor"/>
    <property type="match status" value="1"/>
</dbReference>
<evidence type="ECO:0000256" key="8">
    <source>
        <dbReference type="ARBA" id="ARBA00022989"/>
    </source>
</evidence>
<accession>A0A2A2JH08</accession>
<dbReference type="PANTHER" id="PTHR44755:SF8">
    <property type="entry name" value="RECEPTOR LIGAND BINDING REGION DOMAIN-CONTAINING PROTEIN"/>
    <property type="match status" value="1"/>
</dbReference>
<evidence type="ECO:0000259" key="15">
    <source>
        <dbReference type="Pfam" id="PF01094"/>
    </source>
</evidence>
<evidence type="ECO:0000256" key="1">
    <source>
        <dbReference type="ARBA" id="ARBA00001436"/>
    </source>
</evidence>
<sequence>MLLLIHASAIIWITTNVRSQFVSVNSTSSKRVIQLGALFVKDNPSERLYTGYRTSASAINIAIDRLRREGMFLETDFNLTILYDECDENLAAGHAVELIQVHKVDAIIGPTCNDPAVAVGVLGSYYNLPIMLWGSATAGVLLGTERFGTSTLLTATSRYLATAVYNLCVEFGWNQFVFLYNQFNDNGKCFTMQNDFLTVLNQYSDVDMAYTTEIIDLNPEPLRNALRAVSLRGRIFVICADDDSIKLLIMTALNDLEVNSNEYVYIFADTRSKGFTIPVEGAKDKLVWETGNSSQIATEEGRIAARNAFRNAIFVVDMMGQGTVQENFSVFGNEVIDRMKDAPLFCTTDCEDQIYRKAAQYAGQLHDAMYSYGIALNRTIADDPSRYRDGTFIVQHMLQSFQGLVH</sequence>
<dbReference type="STRING" id="2018661.A0A2A2JH08"/>
<dbReference type="OrthoDB" id="5858212at2759"/>
<dbReference type="Proteomes" id="UP000218231">
    <property type="component" value="Unassembled WGS sequence"/>
</dbReference>
<evidence type="ECO:0000256" key="3">
    <source>
        <dbReference type="ARBA" id="ARBA00012202"/>
    </source>
</evidence>
<evidence type="ECO:0000256" key="4">
    <source>
        <dbReference type="ARBA" id="ARBA00022475"/>
    </source>
</evidence>
<feature type="domain" description="Receptor ligand binding region" evidence="15">
    <location>
        <begin position="56"/>
        <end position="403"/>
    </location>
</feature>